<feature type="transmembrane region" description="Helical" evidence="7">
    <location>
        <begin position="367"/>
        <end position="390"/>
    </location>
</feature>
<feature type="coiled-coil region" evidence="6">
    <location>
        <begin position="116"/>
        <end position="198"/>
    </location>
</feature>
<feature type="transmembrane region" description="Helical" evidence="7">
    <location>
        <begin position="722"/>
        <end position="745"/>
    </location>
</feature>
<feature type="transmembrane region" description="Helical" evidence="7">
    <location>
        <begin position="613"/>
        <end position="632"/>
    </location>
</feature>
<keyword evidence="4 7" id="KW-1133">Transmembrane helix</keyword>
<evidence type="ECO:0000259" key="8">
    <source>
        <dbReference type="PROSITE" id="PS50156"/>
    </source>
</evidence>
<keyword evidence="6" id="KW-0175">Coiled coil</keyword>
<evidence type="ECO:0000313" key="10">
    <source>
        <dbReference type="EMBL" id="SCQ82647.1"/>
    </source>
</evidence>
<dbReference type="Pfam" id="PF03176">
    <property type="entry name" value="MMPL"/>
    <property type="match status" value="2"/>
</dbReference>
<dbReference type="PANTHER" id="PTHR33406">
    <property type="entry name" value="MEMBRANE PROTEIN MJ1562-RELATED"/>
    <property type="match status" value="1"/>
</dbReference>
<keyword evidence="5 7" id="KW-0472">Membrane</keyword>
<keyword evidence="3 7" id="KW-0812">Transmembrane</keyword>
<dbReference type="PROSITE" id="PS50156">
    <property type="entry name" value="SSD"/>
    <property type="match status" value="1"/>
</dbReference>
<evidence type="ECO:0000256" key="3">
    <source>
        <dbReference type="ARBA" id="ARBA00022692"/>
    </source>
</evidence>
<proteinExistence type="predicted"/>
<evidence type="ECO:0000256" key="5">
    <source>
        <dbReference type="ARBA" id="ARBA00023136"/>
    </source>
</evidence>
<dbReference type="RefSeq" id="WP_036941595.1">
    <property type="nucleotide sequence ID" value="NZ_CCYN01000040.1"/>
</dbReference>
<feature type="transmembrane region" description="Helical" evidence="7">
    <location>
        <begin position="639"/>
        <end position="660"/>
    </location>
</feature>
<feature type="domain" description="SSD" evidence="8">
    <location>
        <begin position="291"/>
        <end position="424"/>
    </location>
</feature>
<evidence type="ECO:0000256" key="7">
    <source>
        <dbReference type="SAM" id="Phobius"/>
    </source>
</evidence>
<evidence type="ECO:0000256" key="2">
    <source>
        <dbReference type="ARBA" id="ARBA00022475"/>
    </source>
</evidence>
<dbReference type="InterPro" id="IPR004869">
    <property type="entry name" value="MMPL_dom"/>
</dbReference>
<organism evidence="9">
    <name type="scientific">Propionibacterium freudenreichii</name>
    <dbReference type="NCBI Taxonomy" id="1744"/>
    <lineage>
        <taxon>Bacteria</taxon>
        <taxon>Bacillati</taxon>
        <taxon>Actinomycetota</taxon>
        <taxon>Actinomycetes</taxon>
        <taxon>Propionibacteriales</taxon>
        <taxon>Propionibacteriaceae</taxon>
        <taxon>Propionibacterium</taxon>
    </lineage>
</organism>
<dbReference type="AlphaFoldDB" id="A0A2C8BHU1"/>
<dbReference type="SUPFAM" id="SSF82866">
    <property type="entry name" value="Multidrug efflux transporter AcrB transmembrane domain"/>
    <property type="match status" value="2"/>
</dbReference>
<dbReference type="Proteomes" id="UP000250080">
    <property type="component" value="Chromosome I"/>
</dbReference>
<keyword evidence="2" id="KW-1003">Cell membrane</keyword>
<dbReference type="InterPro" id="IPR000731">
    <property type="entry name" value="SSD"/>
</dbReference>
<evidence type="ECO:0000256" key="1">
    <source>
        <dbReference type="ARBA" id="ARBA00004651"/>
    </source>
</evidence>
<dbReference type="GO" id="GO:0005886">
    <property type="term" value="C:plasma membrane"/>
    <property type="evidence" value="ECO:0007669"/>
    <property type="project" value="UniProtKB-SubCell"/>
</dbReference>
<feature type="transmembrane region" description="Helical" evidence="7">
    <location>
        <begin position="267"/>
        <end position="288"/>
    </location>
</feature>
<evidence type="ECO:0000256" key="4">
    <source>
        <dbReference type="ARBA" id="ARBA00022989"/>
    </source>
</evidence>
<sequence length="834" mass="87625">MAKLLYRLGRGAAHRAWAVIICWLIVLAAAGGAYAAFHGTLSTSFSIPNTETQQVADSMKQALPQASGGSERIVFTSDSGSFSDAQKTQIAELLGRVDKAEGVTGTVNPFQTADQRAAQAQQLAAAETQLQTAQQQLDAGRTQFDAAQQKLTAAEDQAKAAGVYDAMAAQFQAQQAQLDAQKSKLDDSANQLSTQQEKATAAKSLIEMSQNLRTVSQDGSSAFATVSLEKEAVEMDSSQKQAIRDVIDDTSIPGVQTTYSNGLAFDIGGLGGMEVVGVAVALVVLVFMMRAILPAITPLISSLVGVGVAVTGALALSGKVTMMNVTPMLGLMIGLAVGIDYSLFILNRHRKQLLAGMDKRESIGLAVGTAGNAVVFAGSTVFIALLALNITGIPFLRVMGDVAAVAVLVAVLVAITFTPALLSLMGNHALNKKSRKSIGTPEQAAPVIRPMRTRNAVLRAVIATAVLVVIALPATSMQLGMPTGAQEPTDSVQYKNYKTTDEKFGAGVNGPLMVVATLPQAMSTDEEQIVEAKIGQQLAAQNDVAAVVPAAVSDSRTVIAFQVIPNSGPTDKSTEQLVHDLRDLSPTSDGTTLGVAGQTSMSIDVSQKLADALPSYLIVVVGLSLVILMVVFRSILVPIVATGGFVLSLFAALGATTAVYQWGWLGSVFGVHDPSPLLSFAPTIIIGVLFGLAMDYQLFLVSGMREAYEHGVEARVAVKSGLRMAAPVVRAAAIIMISVFAGFIFSPMNVIRPLGFGLAFGVLFDAFGVRLFIMPALMHLMGKTAWWLPKWLDRILPNVDVEGTSLERTHNVLVSDSAHDPAASHGKGVNPATQ</sequence>
<evidence type="ECO:0000313" key="11">
    <source>
        <dbReference type="Proteomes" id="UP000250080"/>
    </source>
</evidence>
<accession>A0A2C8BHU1</accession>
<feature type="transmembrane region" description="Helical" evidence="7">
    <location>
        <begin position="295"/>
        <end position="316"/>
    </location>
</feature>
<feature type="transmembrane region" description="Helical" evidence="7">
    <location>
        <begin position="751"/>
        <end position="773"/>
    </location>
</feature>
<evidence type="ECO:0000313" key="9">
    <source>
        <dbReference type="EMBL" id="SBN39946.1"/>
    </source>
</evidence>
<feature type="transmembrane region" description="Helical" evidence="7">
    <location>
        <begin position="328"/>
        <end position="346"/>
    </location>
</feature>
<feature type="transmembrane region" description="Helical" evidence="7">
    <location>
        <begin position="402"/>
        <end position="426"/>
    </location>
</feature>
<comment type="subcellular location">
    <subcellularLocation>
        <location evidence="1">Cell membrane</location>
        <topology evidence="1">Multi-pass membrane protein</topology>
    </subcellularLocation>
</comment>
<dbReference type="EMBL" id="LT576035">
    <property type="protein sequence ID" value="SBN39946.1"/>
    <property type="molecule type" value="Genomic_DNA"/>
</dbReference>
<reference evidence="10 11" key="2">
    <citation type="submission" date="2016-09" db="EMBL/GenBank/DDBJ databases">
        <authorList>
            <person name="Laine KS P."/>
        </authorList>
    </citation>
    <scope>NUCLEOTIDE SEQUENCE [LARGE SCALE GENOMIC DNA]</scope>
    <source>
        <strain evidence="10">PFRJS-23</strain>
    </source>
</reference>
<evidence type="ECO:0000256" key="6">
    <source>
        <dbReference type="SAM" id="Coils"/>
    </source>
</evidence>
<protein>
    <submittedName>
        <fullName evidence="9">Membrane protein YdfJ</fullName>
    </submittedName>
</protein>
<dbReference type="Gene3D" id="1.20.1640.10">
    <property type="entry name" value="Multidrug efflux transporter AcrB transmembrane domain"/>
    <property type="match status" value="2"/>
</dbReference>
<name>A0A2C8BHU1_9ACTN</name>
<gene>
    <name evidence="9" type="ORF">PFR_JS10_2303</name>
    <name evidence="10" type="ORF">PFR_JS23_2309</name>
</gene>
<dbReference type="EMBL" id="LT618793">
    <property type="protein sequence ID" value="SCQ82647.1"/>
    <property type="molecule type" value="Genomic_DNA"/>
</dbReference>
<dbReference type="PANTHER" id="PTHR33406:SF13">
    <property type="entry name" value="MEMBRANE PROTEIN YDFJ"/>
    <property type="match status" value="1"/>
</dbReference>
<dbReference type="InterPro" id="IPR050545">
    <property type="entry name" value="Mycobact_MmpL"/>
</dbReference>
<feature type="transmembrane region" description="Helical" evidence="7">
    <location>
        <begin position="680"/>
        <end position="701"/>
    </location>
</feature>
<reference evidence="9" key="1">
    <citation type="submission" date="2016-05" db="EMBL/GenBank/DDBJ databases">
        <authorList>
            <person name="Lavstsen T."/>
            <person name="Jespersen J.S."/>
        </authorList>
    </citation>
    <scope>NUCLEOTIDE SEQUENCE</scope>
    <source>
        <strain evidence="9">PFRJS10</strain>
    </source>
</reference>
<feature type="transmembrane region" description="Helical" evidence="7">
    <location>
        <begin position="456"/>
        <end position="474"/>
    </location>
</feature>